<protein>
    <recommendedName>
        <fullName evidence="3">Conserved oligomeric Golgi complex subunit 7</fullName>
    </recommendedName>
    <alternativeName>
        <fullName evidence="8">Component of oligomeric Golgi complex 7</fullName>
    </alternativeName>
</protein>
<dbReference type="GO" id="GO:0017119">
    <property type="term" value="C:Golgi transport complex"/>
    <property type="evidence" value="ECO:0007669"/>
    <property type="project" value="InterPro"/>
</dbReference>
<evidence type="ECO:0000256" key="6">
    <source>
        <dbReference type="ARBA" id="ARBA00023034"/>
    </source>
</evidence>
<evidence type="ECO:0000256" key="7">
    <source>
        <dbReference type="ARBA" id="ARBA00023136"/>
    </source>
</evidence>
<evidence type="ECO:0000256" key="2">
    <source>
        <dbReference type="ARBA" id="ARBA00005831"/>
    </source>
</evidence>
<dbReference type="Proteomes" id="UP001459277">
    <property type="component" value="Unassembled WGS sequence"/>
</dbReference>
<accession>A0AAW2CYN5</accession>
<name>A0AAW2CYN5_9ROSI</name>
<gene>
    <name evidence="10" type="ORF">SO802_017223</name>
</gene>
<dbReference type="AlphaFoldDB" id="A0AAW2CYN5"/>
<reference evidence="10 11" key="1">
    <citation type="submission" date="2024-01" db="EMBL/GenBank/DDBJ databases">
        <title>A telomere-to-telomere, gap-free genome of sweet tea (Lithocarpus litseifolius).</title>
        <authorList>
            <person name="Zhou J."/>
        </authorList>
    </citation>
    <scope>NUCLEOTIDE SEQUENCE [LARGE SCALE GENOMIC DNA]</scope>
    <source>
        <strain evidence="10">Zhou-2022a</strain>
        <tissue evidence="10">Leaf</tissue>
    </source>
</reference>
<evidence type="ECO:0000256" key="4">
    <source>
        <dbReference type="ARBA" id="ARBA00022448"/>
    </source>
</evidence>
<organism evidence="10 11">
    <name type="scientific">Lithocarpus litseifolius</name>
    <dbReference type="NCBI Taxonomy" id="425828"/>
    <lineage>
        <taxon>Eukaryota</taxon>
        <taxon>Viridiplantae</taxon>
        <taxon>Streptophyta</taxon>
        <taxon>Embryophyta</taxon>
        <taxon>Tracheophyta</taxon>
        <taxon>Spermatophyta</taxon>
        <taxon>Magnoliopsida</taxon>
        <taxon>eudicotyledons</taxon>
        <taxon>Gunneridae</taxon>
        <taxon>Pentapetalae</taxon>
        <taxon>rosids</taxon>
        <taxon>fabids</taxon>
        <taxon>Fagales</taxon>
        <taxon>Fagaceae</taxon>
        <taxon>Lithocarpus</taxon>
    </lineage>
</organism>
<feature type="compositionally biased region" description="Polar residues" evidence="9">
    <location>
        <begin position="405"/>
        <end position="434"/>
    </location>
</feature>
<keyword evidence="4" id="KW-0813">Transport</keyword>
<proteinExistence type="inferred from homology"/>
<evidence type="ECO:0000256" key="3">
    <source>
        <dbReference type="ARBA" id="ARBA00020984"/>
    </source>
</evidence>
<keyword evidence="7" id="KW-0472">Membrane</keyword>
<dbReference type="EMBL" id="JAZDWU010000005">
    <property type="protein sequence ID" value="KAL0003442.1"/>
    <property type="molecule type" value="Genomic_DNA"/>
</dbReference>
<dbReference type="PANTHER" id="PTHR21443">
    <property type="entry name" value="CONSERVED OLIGOMERIC GOLGI COMPLEX COMPONENT 7"/>
    <property type="match status" value="1"/>
</dbReference>
<dbReference type="InterPro" id="IPR019335">
    <property type="entry name" value="COG7"/>
</dbReference>
<dbReference type="GO" id="GO:0006886">
    <property type="term" value="P:intracellular protein transport"/>
    <property type="evidence" value="ECO:0007669"/>
    <property type="project" value="InterPro"/>
</dbReference>
<dbReference type="GO" id="GO:0000139">
    <property type="term" value="C:Golgi membrane"/>
    <property type="evidence" value="ECO:0007669"/>
    <property type="project" value="UniProtKB-SubCell"/>
</dbReference>
<feature type="compositionally biased region" description="Low complexity" evidence="9">
    <location>
        <begin position="450"/>
        <end position="469"/>
    </location>
</feature>
<dbReference type="Pfam" id="PF10191">
    <property type="entry name" value="COG7"/>
    <property type="match status" value="1"/>
</dbReference>
<evidence type="ECO:0000256" key="9">
    <source>
        <dbReference type="SAM" id="MobiDB-lite"/>
    </source>
</evidence>
<dbReference type="GO" id="GO:0006890">
    <property type="term" value="P:retrograde vesicle-mediated transport, Golgi to endoplasmic reticulum"/>
    <property type="evidence" value="ECO:0007669"/>
    <property type="project" value="TreeGrafter"/>
</dbReference>
<keyword evidence="5" id="KW-0653">Protein transport</keyword>
<comment type="subcellular location">
    <subcellularLocation>
        <location evidence="1">Golgi apparatus membrane</location>
        <topology evidence="1">Peripheral membrane protein</topology>
    </subcellularLocation>
</comment>
<evidence type="ECO:0000256" key="8">
    <source>
        <dbReference type="ARBA" id="ARBA00031345"/>
    </source>
</evidence>
<evidence type="ECO:0000313" key="10">
    <source>
        <dbReference type="EMBL" id="KAL0003442.1"/>
    </source>
</evidence>
<comment type="similarity">
    <text evidence="2">Belongs to the COG7 family.</text>
</comment>
<keyword evidence="11" id="KW-1185">Reference proteome</keyword>
<comment type="caution">
    <text evidence="10">The sequence shown here is derived from an EMBL/GenBank/DDBJ whole genome shotgun (WGS) entry which is preliminary data.</text>
</comment>
<feature type="region of interest" description="Disordered" evidence="9">
    <location>
        <begin position="405"/>
        <end position="469"/>
    </location>
</feature>
<evidence type="ECO:0000256" key="5">
    <source>
        <dbReference type="ARBA" id="ARBA00022927"/>
    </source>
</evidence>
<evidence type="ECO:0000313" key="11">
    <source>
        <dbReference type="Proteomes" id="UP001459277"/>
    </source>
</evidence>
<dbReference type="PANTHER" id="PTHR21443:SF0">
    <property type="entry name" value="CONSERVED OLIGOMERIC GOLGI COMPLEX SUBUNIT 7"/>
    <property type="match status" value="1"/>
</dbReference>
<evidence type="ECO:0000256" key="1">
    <source>
        <dbReference type="ARBA" id="ARBA00004395"/>
    </source>
</evidence>
<sequence length="469" mass="50943">MSTLHLEAEVDAVAAVFPVGAVAVIPSQSDGKVESNRNYNRKLPPLLHSHMSCSSPAFEESASPASCSFVQNNHFERKMYMEEAYEEQKYAMKKYRQMERAILSSEIAGVDLRGAVTRGVGAQGIELSETVRRMEESIPQVIVLLEAAVERCISFTGGSVVDELILALDDIMLQMELKVHATLNLVSNEKECSIVQGALEILTVSDCLTSRSSVFEASLRATLARWSTSLSLSLFSSLDQNQSHVSDDGTGEQHLGGRAALDVAAVRLVDVPEKARKLFNLLSQIPDSMHFQLHLRESQHVHAFSIGIVKPLVFIGPVDELLLQEDGLDVSSMTNDFSKSMHLGSSKPLVGVGRFNPASSTSSILSVQRQNGPVQAFPHLEVGSPPSAHDPHSGFGRSMSKTSHFVPHISQNSPSRLGQQQPGQRFNYGRSTNVRIGESNHMKVQPPPASFNSGGPRSPGNSSFNNGMS</sequence>
<keyword evidence="6" id="KW-0333">Golgi apparatus</keyword>
<dbReference type="GO" id="GO:0007030">
    <property type="term" value="P:Golgi organization"/>
    <property type="evidence" value="ECO:0007669"/>
    <property type="project" value="TreeGrafter"/>
</dbReference>